<keyword evidence="7" id="KW-0865">Zymogen</keyword>
<evidence type="ECO:0000256" key="3">
    <source>
        <dbReference type="ARBA" id="ARBA00012243"/>
    </source>
</evidence>
<dbReference type="Proteomes" id="UP000320390">
    <property type="component" value="Chromosome"/>
</dbReference>
<dbReference type="GO" id="GO:0004609">
    <property type="term" value="F:phosphatidylserine decarboxylase activity"/>
    <property type="evidence" value="ECO:0007669"/>
    <property type="project" value="UniProtKB-EC"/>
</dbReference>
<dbReference type="NCBIfam" id="TIGR00163">
    <property type="entry name" value="PS_decarb"/>
    <property type="match status" value="1"/>
</dbReference>
<comment type="pathway">
    <text evidence="2">Lipid metabolism.</text>
</comment>
<dbReference type="InterPro" id="IPR003817">
    <property type="entry name" value="PS_Dcarbxylase"/>
</dbReference>
<dbReference type="EC" id="4.1.1.65" evidence="3"/>
<gene>
    <name evidence="13" type="primary">psd</name>
    <name evidence="13" type="ORF">Poly30_21180</name>
</gene>
<dbReference type="InterPro" id="IPR033177">
    <property type="entry name" value="PSD-B"/>
</dbReference>
<keyword evidence="14" id="KW-1185">Reference proteome</keyword>
<evidence type="ECO:0000256" key="12">
    <source>
        <dbReference type="ARBA" id="ARBA00024326"/>
    </source>
</evidence>
<accession>A0A518ER87</accession>
<evidence type="ECO:0000256" key="11">
    <source>
        <dbReference type="ARBA" id="ARBA00023317"/>
    </source>
</evidence>
<organism evidence="13 14">
    <name type="scientific">Saltatorellus ferox</name>
    <dbReference type="NCBI Taxonomy" id="2528018"/>
    <lineage>
        <taxon>Bacteria</taxon>
        <taxon>Pseudomonadati</taxon>
        <taxon>Planctomycetota</taxon>
        <taxon>Planctomycetia</taxon>
        <taxon>Planctomycetia incertae sedis</taxon>
        <taxon>Saltatorellus</taxon>
    </lineage>
</organism>
<reference evidence="13 14" key="1">
    <citation type="submission" date="2019-02" db="EMBL/GenBank/DDBJ databases">
        <title>Deep-cultivation of Planctomycetes and their phenomic and genomic characterization uncovers novel biology.</title>
        <authorList>
            <person name="Wiegand S."/>
            <person name="Jogler M."/>
            <person name="Boedeker C."/>
            <person name="Pinto D."/>
            <person name="Vollmers J."/>
            <person name="Rivas-Marin E."/>
            <person name="Kohn T."/>
            <person name="Peeters S.H."/>
            <person name="Heuer A."/>
            <person name="Rast P."/>
            <person name="Oberbeckmann S."/>
            <person name="Bunk B."/>
            <person name="Jeske O."/>
            <person name="Meyerdierks A."/>
            <person name="Storesund J.E."/>
            <person name="Kallscheuer N."/>
            <person name="Luecker S."/>
            <person name="Lage O.M."/>
            <person name="Pohl T."/>
            <person name="Merkel B.J."/>
            <person name="Hornburger P."/>
            <person name="Mueller R.-W."/>
            <person name="Bruemmer F."/>
            <person name="Labrenz M."/>
            <person name="Spormann A.M."/>
            <person name="Op den Camp H."/>
            <person name="Overmann J."/>
            <person name="Amann R."/>
            <person name="Jetten M.S.M."/>
            <person name="Mascher T."/>
            <person name="Medema M.H."/>
            <person name="Devos D.P."/>
            <person name="Kaster A.-K."/>
            <person name="Ovreas L."/>
            <person name="Rohde M."/>
            <person name="Galperin M.Y."/>
            <person name="Jogler C."/>
        </authorList>
    </citation>
    <scope>NUCLEOTIDE SEQUENCE [LARGE SCALE GENOMIC DNA]</scope>
    <source>
        <strain evidence="13 14">Poly30</strain>
    </source>
</reference>
<sequence length="264" mass="29117">MSLFQFKRRLSLLIGWAADRRIPGALRSPVYRTYARLTGAELADMRGHLRDHGSLGAFFVRRLKDGVRVIDADPGRMPSPVDSMVQAMSPVHEGAVIEAKGRNYPVRDLLAGVGEEIDLEGGHQFTLYLGPKDYHRIHSPLDATLFESKHVAGDRFSVQPKVLAKRRVLPINERVVLRLESEHGPFFMVLVGAIVVGRIRVVGLEPFHVGQVTPPRFFARGEELGRFEMGSTVVLVTPPGFLKPLDGVQEGDSIKLGQAIATLG</sequence>
<proteinExistence type="predicted"/>
<comment type="pathway">
    <text evidence="12">Phospholipid metabolism; phosphatidylethanolamine biosynthesis.</text>
</comment>
<evidence type="ECO:0000256" key="6">
    <source>
        <dbReference type="ARBA" id="ARBA00023098"/>
    </source>
</evidence>
<evidence type="ECO:0000256" key="7">
    <source>
        <dbReference type="ARBA" id="ARBA00023145"/>
    </source>
</evidence>
<dbReference type="PANTHER" id="PTHR10067">
    <property type="entry name" value="PHOSPHATIDYLSERINE DECARBOXYLASE"/>
    <property type="match status" value="1"/>
</dbReference>
<keyword evidence="5" id="KW-0210">Decarboxylase</keyword>
<dbReference type="RefSeq" id="WP_419191221.1">
    <property type="nucleotide sequence ID" value="NZ_CP036434.1"/>
</dbReference>
<evidence type="ECO:0000256" key="4">
    <source>
        <dbReference type="ARBA" id="ARBA00022516"/>
    </source>
</evidence>
<keyword evidence="10" id="KW-1208">Phospholipid metabolism</keyword>
<evidence type="ECO:0000256" key="1">
    <source>
        <dbReference type="ARBA" id="ARBA00001928"/>
    </source>
</evidence>
<name>A0A518ER87_9BACT</name>
<keyword evidence="6" id="KW-0443">Lipid metabolism</keyword>
<keyword evidence="9 13" id="KW-0456">Lyase</keyword>
<dbReference type="UniPathway" id="UPA00558"/>
<dbReference type="PANTHER" id="PTHR10067:SF6">
    <property type="entry name" value="PHOSPHATIDYLSERINE DECARBOXYLASE PROENZYME, MITOCHONDRIAL"/>
    <property type="match status" value="1"/>
</dbReference>
<comment type="cofactor">
    <cofactor evidence="1">
        <name>pyruvate</name>
        <dbReference type="ChEBI" id="CHEBI:15361"/>
    </cofactor>
</comment>
<dbReference type="EMBL" id="CP036434">
    <property type="protein sequence ID" value="QDV06608.1"/>
    <property type="molecule type" value="Genomic_DNA"/>
</dbReference>
<keyword evidence="4" id="KW-0444">Lipid biosynthesis</keyword>
<evidence type="ECO:0000256" key="9">
    <source>
        <dbReference type="ARBA" id="ARBA00023239"/>
    </source>
</evidence>
<dbReference type="Pfam" id="PF02666">
    <property type="entry name" value="PS_Dcarbxylase"/>
    <property type="match status" value="1"/>
</dbReference>
<evidence type="ECO:0000256" key="10">
    <source>
        <dbReference type="ARBA" id="ARBA00023264"/>
    </source>
</evidence>
<dbReference type="GO" id="GO:0006646">
    <property type="term" value="P:phosphatidylethanolamine biosynthetic process"/>
    <property type="evidence" value="ECO:0007669"/>
    <property type="project" value="UniProtKB-UniPathway"/>
</dbReference>
<keyword evidence="11" id="KW-0670">Pyruvate</keyword>
<keyword evidence="8" id="KW-0594">Phospholipid biosynthesis</keyword>
<evidence type="ECO:0000256" key="8">
    <source>
        <dbReference type="ARBA" id="ARBA00023209"/>
    </source>
</evidence>
<protein>
    <recommendedName>
        <fullName evidence="3">phosphatidylserine decarboxylase</fullName>
        <ecNumber evidence="3">4.1.1.65</ecNumber>
    </recommendedName>
</protein>
<evidence type="ECO:0000256" key="5">
    <source>
        <dbReference type="ARBA" id="ARBA00022793"/>
    </source>
</evidence>
<evidence type="ECO:0000313" key="13">
    <source>
        <dbReference type="EMBL" id="QDV06608.1"/>
    </source>
</evidence>
<evidence type="ECO:0000256" key="2">
    <source>
        <dbReference type="ARBA" id="ARBA00005189"/>
    </source>
</evidence>
<evidence type="ECO:0000313" key="14">
    <source>
        <dbReference type="Proteomes" id="UP000320390"/>
    </source>
</evidence>
<dbReference type="AlphaFoldDB" id="A0A518ER87"/>